<protein>
    <submittedName>
        <fullName evidence="6">1-acyl-sn-glycerol-3-phosphate acyltransferase</fullName>
    </submittedName>
</protein>
<keyword evidence="3 6" id="KW-0012">Acyltransferase</keyword>
<comment type="similarity">
    <text evidence="1">Belongs to the 1-acyl-sn-glycerol-3-phosphate acyltransferase family.</text>
</comment>
<dbReference type="EMBL" id="JAUKUD010000002">
    <property type="protein sequence ID" value="KAK0751662.1"/>
    <property type="molecule type" value="Genomic_DNA"/>
</dbReference>
<gene>
    <name evidence="6" type="ORF">B0T18DRAFT_319915</name>
</gene>
<reference evidence="6" key="1">
    <citation type="submission" date="2023-06" db="EMBL/GenBank/DDBJ databases">
        <title>Genome-scale phylogeny and comparative genomics of the fungal order Sordariales.</title>
        <authorList>
            <consortium name="Lawrence Berkeley National Laboratory"/>
            <person name="Hensen N."/>
            <person name="Bonometti L."/>
            <person name="Westerberg I."/>
            <person name="Brannstrom I.O."/>
            <person name="Guillou S."/>
            <person name="Cros-Aarteil S."/>
            <person name="Calhoun S."/>
            <person name="Haridas S."/>
            <person name="Kuo A."/>
            <person name="Mondo S."/>
            <person name="Pangilinan J."/>
            <person name="Riley R."/>
            <person name="LaButti K."/>
            <person name="Andreopoulos B."/>
            <person name="Lipzen A."/>
            <person name="Chen C."/>
            <person name="Yanf M."/>
            <person name="Daum C."/>
            <person name="Ng V."/>
            <person name="Clum A."/>
            <person name="Steindorff A."/>
            <person name="Ohm R."/>
            <person name="Martin F."/>
            <person name="Silar P."/>
            <person name="Natvig D."/>
            <person name="Lalanne C."/>
            <person name="Gautier V."/>
            <person name="Ament-velasquez S.L."/>
            <person name="Kruys A."/>
            <person name="Hutchinson M.I."/>
            <person name="Powell A.J."/>
            <person name="Barry K."/>
            <person name="Miller A.N."/>
            <person name="Grigoriev I.V."/>
            <person name="Debuchy R."/>
            <person name="Gladieux P."/>
            <person name="Thoren M.H."/>
            <person name="Johannesson H."/>
        </authorList>
    </citation>
    <scope>NUCLEOTIDE SEQUENCE</scope>
    <source>
        <strain evidence="6">SMH3187-1</strain>
    </source>
</reference>
<dbReference type="InterPro" id="IPR032098">
    <property type="entry name" value="Acyltransf_C"/>
</dbReference>
<dbReference type="Proteomes" id="UP001172155">
    <property type="component" value="Unassembled WGS sequence"/>
</dbReference>
<keyword evidence="4" id="KW-0472">Membrane</keyword>
<keyword evidence="7" id="KW-1185">Reference proteome</keyword>
<dbReference type="InterPro" id="IPR002123">
    <property type="entry name" value="Plipid/glycerol_acylTrfase"/>
</dbReference>
<feature type="domain" description="Phospholipid/glycerol acyltransferase" evidence="5">
    <location>
        <begin position="79"/>
        <end position="201"/>
    </location>
</feature>
<name>A0AA40F5J9_9PEZI</name>
<dbReference type="GO" id="GO:0012505">
    <property type="term" value="C:endomembrane system"/>
    <property type="evidence" value="ECO:0007669"/>
    <property type="project" value="TreeGrafter"/>
</dbReference>
<evidence type="ECO:0000313" key="6">
    <source>
        <dbReference type="EMBL" id="KAK0751662.1"/>
    </source>
</evidence>
<proteinExistence type="inferred from homology"/>
<dbReference type="PANTHER" id="PTHR10983">
    <property type="entry name" value="1-ACYLGLYCEROL-3-PHOSPHATE ACYLTRANSFERASE-RELATED"/>
    <property type="match status" value="1"/>
</dbReference>
<keyword evidence="2" id="KW-0808">Transferase</keyword>
<dbReference type="AlphaFoldDB" id="A0AA40F5J9"/>
<evidence type="ECO:0000313" key="7">
    <source>
        <dbReference type="Proteomes" id="UP001172155"/>
    </source>
</evidence>
<dbReference type="Pfam" id="PF16076">
    <property type="entry name" value="Acyltransf_C"/>
    <property type="match status" value="1"/>
</dbReference>
<evidence type="ECO:0000259" key="5">
    <source>
        <dbReference type="SMART" id="SM00563"/>
    </source>
</evidence>
<dbReference type="PANTHER" id="PTHR10983:SF24">
    <property type="entry name" value="1-ACYLGLYCEROL-3-PHOSPHATE O-ACYLTRANSFERASE 3, ISOFORM E-RELATED"/>
    <property type="match status" value="1"/>
</dbReference>
<dbReference type="SUPFAM" id="SSF69593">
    <property type="entry name" value="Glycerol-3-phosphate (1)-acyltransferase"/>
    <property type="match status" value="1"/>
</dbReference>
<evidence type="ECO:0000256" key="1">
    <source>
        <dbReference type="ARBA" id="ARBA00008655"/>
    </source>
</evidence>
<dbReference type="Pfam" id="PF01553">
    <property type="entry name" value="Acyltransferase"/>
    <property type="match status" value="1"/>
</dbReference>
<accession>A0AA40F5J9</accession>
<dbReference type="GO" id="GO:0003841">
    <property type="term" value="F:1-acylglycerol-3-phosphate O-acyltransferase activity"/>
    <property type="evidence" value="ECO:0007669"/>
    <property type="project" value="TreeGrafter"/>
</dbReference>
<keyword evidence="4" id="KW-0812">Transmembrane</keyword>
<evidence type="ECO:0000256" key="2">
    <source>
        <dbReference type="ARBA" id="ARBA00022679"/>
    </source>
</evidence>
<dbReference type="CDD" id="cd07990">
    <property type="entry name" value="LPLAT_LCLAT1-like"/>
    <property type="match status" value="1"/>
</dbReference>
<comment type="caution">
    <text evidence="6">The sequence shown here is derived from an EMBL/GenBank/DDBJ whole genome shotgun (WGS) entry which is preliminary data.</text>
</comment>
<dbReference type="SMART" id="SM00563">
    <property type="entry name" value="PlsC"/>
    <property type="match status" value="1"/>
</dbReference>
<organism evidence="6 7">
    <name type="scientific">Schizothecium vesticola</name>
    <dbReference type="NCBI Taxonomy" id="314040"/>
    <lineage>
        <taxon>Eukaryota</taxon>
        <taxon>Fungi</taxon>
        <taxon>Dikarya</taxon>
        <taxon>Ascomycota</taxon>
        <taxon>Pezizomycotina</taxon>
        <taxon>Sordariomycetes</taxon>
        <taxon>Sordariomycetidae</taxon>
        <taxon>Sordariales</taxon>
        <taxon>Schizotheciaceae</taxon>
        <taxon>Schizothecium</taxon>
    </lineage>
</organism>
<feature type="transmembrane region" description="Helical" evidence="4">
    <location>
        <begin position="7"/>
        <end position="29"/>
    </location>
</feature>
<evidence type="ECO:0000256" key="3">
    <source>
        <dbReference type="ARBA" id="ARBA00023315"/>
    </source>
</evidence>
<sequence>MLAHIRGLILVAPWLLYILAADILLSLLLPLKFLFPVGVYDLSSHIASVAWRWVQYLFEAQNGAVITISGDVLPEGESAVVVANHVAWCDFYMLQKLAIGSGMLGRCRWFAKRQLRAVPFLGWGLWALGMPLVSRNWLRDKTELEQIFSGITEWKWPTWLISYSEATRITPKKYLESQKFCEATSRPQPQHLLYPRTKGFVATVQHLRKASHVKAVYDVTIAYQTDMQWQQAPSFWETLSTPALSLSRQKGGRGHRFHVHARRFLIEEMPQDNEELAKWLEQRWVEKGQWLEEKRLEWL</sequence>
<keyword evidence="4" id="KW-1133">Transmembrane helix</keyword>
<evidence type="ECO:0000256" key="4">
    <source>
        <dbReference type="SAM" id="Phobius"/>
    </source>
</evidence>